<protein>
    <recommendedName>
        <fullName evidence="4">Surface carbohydrate biosynthesis protein</fullName>
    </recommendedName>
</protein>
<dbReference type="Gene3D" id="3.40.50.12580">
    <property type="match status" value="1"/>
</dbReference>
<dbReference type="EMBL" id="BAABJW010000004">
    <property type="protein sequence ID" value="GAA4815384.1"/>
    <property type="molecule type" value="Genomic_DNA"/>
</dbReference>
<proteinExistence type="predicted"/>
<sequence length="491" mass="57832">MFTQQTIKDTILSFEEKFPVDTWVVNGVHIWPYVRIKIYIHSLILMNKNELSESENPPLNQNFSKKLQKKLIKVLLVFKALISLNAFFFKLKKRQIIFFGSHIHRVLYNGKYFNRFYDSMIDYHNLQNDVYMMEYQKIYDASYNKKAIIPLSKYLNYHKLLAKLSNRFNKEINVLNLNNYHAFYKELSNYNINITALGVSEKEIIDWTNRLKLTSSFFEKFFKKVKPKKVVFLGYYGLDDIYSALLVANNLNIETIDFQHGPQTNVHLAFAHWNKLPIKGFNTMPKTFWNWDNESKNSIDKWANKTNTIKSKVVGQPYVAYWTSKYKSSDESKKQYVFYSLQTSPFSIEDLLTPKIVKLIQVNIYHWILRLHPRNNLNLDMLDRFLLINNLKEKCTVQDAISSPLPEVLNSSMAHITNYSGCLIEARLLNVPTILINIAGKEMFNQYIDDKLVFYIEQDDEGFIKNAESKLEVFSKLSFKTKKTSVYNPLE</sequence>
<evidence type="ECO:0000313" key="3">
    <source>
        <dbReference type="Proteomes" id="UP001501433"/>
    </source>
</evidence>
<keyword evidence="1" id="KW-1133">Transmembrane helix</keyword>
<evidence type="ECO:0008006" key="4">
    <source>
        <dbReference type="Google" id="ProtNLM"/>
    </source>
</evidence>
<dbReference type="Proteomes" id="UP001501433">
    <property type="component" value="Unassembled WGS sequence"/>
</dbReference>
<organism evidence="2 3">
    <name type="scientific">Litoribaculum gwangyangense</name>
    <dbReference type="NCBI Taxonomy" id="1130722"/>
    <lineage>
        <taxon>Bacteria</taxon>
        <taxon>Pseudomonadati</taxon>
        <taxon>Bacteroidota</taxon>
        <taxon>Flavobacteriia</taxon>
        <taxon>Flavobacteriales</taxon>
        <taxon>Flavobacteriaceae</taxon>
        <taxon>Litoribaculum</taxon>
    </lineage>
</organism>
<dbReference type="SUPFAM" id="SSF53756">
    <property type="entry name" value="UDP-Glycosyltransferase/glycogen phosphorylase"/>
    <property type="match status" value="1"/>
</dbReference>
<keyword evidence="3" id="KW-1185">Reference proteome</keyword>
<evidence type="ECO:0000313" key="2">
    <source>
        <dbReference type="EMBL" id="GAA4815384.1"/>
    </source>
</evidence>
<gene>
    <name evidence="2" type="ORF">GCM10023330_24340</name>
</gene>
<accession>A0ABP9CT22</accession>
<evidence type="ECO:0000256" key="1">
    <source>
        <dbReference type="SAM" id="Phobius"/>
    </source>
</evidence>
<keyword evidence="1" id="KW-0472">Membrane</keyword>
<comment type="caution">
    <text evidence="2">The sequence shown here is derived from an EMBL/GenBank/DDBJ whole genome shotgun (WGS) entry which is preliminary data.</text>
</comment>
<name>A0ABP9CT22_9FLAO</name>
<dbReference type="InterPro" id="IPR043148">
    <property type="entry name" value="TagF_C"/>
</dbReference>
<keyword evidence="1" id="KW-0812">Transmembrane</keyword>
<feature type="transmembrane region" description="Helical" evidence="1">
    <location>
        <begin position="71"/>
        <end position="89"/>
    </location>
</feature>
<reference evidence="3" key="1">
    <citation type="journal article" date="2019" name="Int. J. Syst. Evol. Microbiol.">
        <title>The Global Catalogue of Microorganisms (GCM) 10K type strain sequencing project: providing services to taxonomists for standard genome sequencing and annotation.</title>
        <authorList>
            <consortium name="The Broad Institute Genomics Platform"/>
            <consortium name="The Broad Institute Genome Sequencing Center for Infectious Disease"/>
            <person name="Wu L."/>
            <person name="Ma J."/>
        </authorList>
    </citation>
    <scope>NUCLEOTIDE SEQUENCE [LARGE SCALE GENOMIC DNA]</scope>
    <source>
        <strain evidence="3">JCM 18325</strain>
    </source>
</reference>